<evidence type="ECO:0000313" key="2">
    <source>
        <dbReference type="Proteomes" id="UP001459277"/>
    </source>
</evidence>
<comment type="caution">
    <text evidence="1">The sequence shown here is derived from an EMBL/GenBank/DDBJ whole genome shotgun (WGS) entry which is preliminary data.</text>
</comment>
<keyword evidence="2" id="KW-1185">Reference proteome</keyword>
<dbReference type="EMBL" id="JAZDWU010000012">
    <property type="protein sequence ID" value="KAK9984866.1"/>
    <property type="molecule type" value="Genomic_DNA"/>
</dbReference>
<evidence type="ECO:0000313" key="1">
    <source>
        <dbReference type="EMBL" id="KAK9984866.1"/>
    </source>
</evidence>
<gene>
    <name evidence="1" type="ORF">SO802_034391</name>
</gene>
<organism evidence="1 2">
    <name type="scientific">Lithocarpus litseifolius</name>
    <dbReference type="NCBI Taxonomy" id="425828"/>
    <lineage>
        <taxon>Eukaryota</taxon>
        <taxon>Viridiplantae</taxon>
        <taxon>Streptophyta</taxon>
        <taxon>Embryophyta</taxon>
        <taxon>Tracheophyta</taxon>
        <taxon>Spermatophyta</taxon>
        <taxon>Magnoliopsida</taxon>
        <taxon>eudicotyledons</taxon>
        <taxon>Gunneridae</taxon>
        <taxon>Pentapetalae</taxon>
        <taxon>rosids</taxon>
        <taxon>fabids</taxon>
        <taxon>Fagales</taxon>
        <taxon>Fagaceae</taxon>
        <taxon>Lithocarpus</taxon>
    </lineage>
</organism>
<sequence length="166" mass="18439">MTPRRLQRRGRAPVVRGEEEMVWLGVGKLLIGGVTSHLLPAPDRIYSLFSLGAFSGCLFGSPIESALHDSFAGFSSETIWLFLTNGYDTDSSKFASDQCVTLEYGELIFCWLVKGLCTTTTFEPAYSMYYIDVGADIRYKSLIIRMYGRKSEKEDGPTCGLIDGAY</sequence>
<dbReference type="Proteomes" id="UP001459277">
    <property type="component" value="Unassembled WGS sequence"/>
</dbReference>
<proteinExistence type="predicted"/>
<protein>
    <submittedName>
        <fullName evidence="1">Uncharacterized protein</fullName>
    </submittedName>
</protein>
<reference evidence="1 2" key="1">
    <citation type="submission" date="2024-01" db="EMBL/GenBank/DDBJ databases">
        <title>A telomere-to-telomere, gap-free genome of sweet tea (Lithocarpus litseifolius).</title>
        <authorList>
            <person name="Zhou J."/>
        </authorList>
    </citation>
    <scope>NUCLEOTIDE SEQUENCE [LARGE SCALE GENOMIC DNA]</scope>
    <source>
        <strain evidence="1">Zhou-2022a</strain>
        <tissue evidence="1">Leaf</tissue>
    </source>
</reference>
<accession>A0AAW2BHX5</accession>
<dbReference type="AlphaFoldDB" id="A0AAW2BHX5"/>
<name>A0AAW2BHX5_9ROSI</name>